<feature type="transmembrane region" description="Helical" evidence="18">
    <location>
        <begin position="416"/>
        <end position="436"/>
    </location>
</feature>
<feature type="transmembrane region" description="Helical" evidence="18">
    <location>
        <begin position="354"/>
        <end position="375"/>
    </location>
</feature>
<feature type="transmembrane region" description="Helical" evidence="18">
    <location>
        <begin position="387"/>
        <end position="410"/>
    </location>
</feature>
<feature type="transmembrane region" description="Helical" evidence="18">
    <location>
        <begin position="195"/>
        <end position="227"/>
    </location>
</feature>
<evidence type="ECO:0000256" key="9">
    <source>
        <dbReference type="ARBA" id="ARBA00022982"/>
    </source>
</evidence>
<dbReference type="SUPFAM" id="SSF74863">
    <property type="entry name" value="Thiol:disulfide interchange protein DsbD, N-terminal domain (DsbD-alpha)"/>
    <property type="match status" value="1"/>
</dbReference>
<dbReference type="InterPro" id="IPR022910">
    <property type="entry name" value="Thiol_diS_interchange_DbsD"/>
</dbReference>
<dbReference type="Pfam" id="PF02683">
    <property type="entry name" value="DsbD_TM"/>
    <property type="match status" value="1"/>
</dbReference>
<comment type="similarity">
    <text evidence="2 18">Belongs to the thioredoxin family. DsbD subfamily.</text>
</comment>
<dbReference type="Gene3D" id="3.40.30.10">
    <property type="entry name" value="Glutaredoxin"/>
    <property type="match status" value="1"/>
</dbReference>
<feature type="disulfide bond" description="Redox-active" evidence="18">
    <location>
        <begin position="214"/>
        <end position="336"/>
    </location>
</feature>
<dbReference type="CDD" id="cd02953">
    <property type="entry name" value="DsbDgamma"/>
    <property type="match status" value="1"/>
</dbReference>
<keyword evidence="6 18" id="KW-0812">Transmembrane</keyword>
<dbReference type="SUPFAM" id="SSF52833">
    <property type="entry name" value="Thioredoxin-like"/>
    <property type="match status" value="1"/>
</dbReference>
<evidence type="ECO:0000256" key="7">
    <source>
        <dbReference type="ARBA" id="ARBA00022729"/>
    </source>
</evidence>
<dbReference type="RefSeq" id="WP_057181442.1">
    <property type="nucleotide sequence ID" value="NZ_BDQM01000025.1"/>
</dbReference>
<evidence type="ECO:0000256" key="2">
    <source>
        <dbReference type="ARBA" id="ARBA00007241"/>
    </source>
</evidence>
<feature type="disulfide bond" description="Redox-active" evidence="18">
    <location>
        <begin position="132"/>
        <end position="138"/>
    </location>
</feature>
<evidence type="ECO:0000256" key="1">
    <source>
        <dbReference type="ARBA" id="ARBA00004429"/>
    </source>
</evidence>
<reference evidence="20 21" key="1">
    <citation type="submission" date="2017-06" db="EMBL/GenBank/DDBJ databases">
        <title>Whole Genome Sequences of Colwellia marinimaniae MTCD1.</title>
        <authorList>
            <person name="Kusumoto H."/>
            <person name="Inoue M."/>
            <person name="Tanikawa K."/>
            <person name="Maeji H."/>
            <person name="Cameron J.H."/>
            <person name="Bartlett D.H."/>
        </authorList>
    </citation>
    <scope>NUCLEOTIDE SEQUENCE [LARGE SCALE GENOMIC DNA]</scope>
    <source>
        <strain evidence="20 21">MTCD1</strain>
    </source>
</reference>
<dbReference type="HAMAP" id="MF_00399">
    <property type="entry name" value="DbsD"/>
    <property type="match status" value="1"/>
</dbReference>
<evidence type="ECO:0000256" key="4">
    <source>
        <dbReference type="ARBA" id="ARBA00022475"/>
    </source>
</evidence>
<feature type="transmembrane region" description="Helical" evidence="18">
    <location>
        <begin position="448"/>
        <end position="469"/>
    </location>
</feature>
<comment type="caution">
    <text evidence="20">The sequence shown here is derived from an EMBL/GenBank/DDBJ whole genome shotgun (WGS) entry which is preliminary data.</text>
</comment>
<keyword evidence="11 18" id="KW-0560">Oxidoreductase</keyword>
<evidence type="ECO:0000256" key="12">
    <source>
        <dbReference type="ARBA" id="ARBA00023027"/>
    </source>
</evidence>
<evidence type="ECO:0000256" key="5">
    <source>
        <dbReference type="ARBA" id="ARBA00022519"/>
    </source>
</evidence>
<dbReference type="Pfam" id="PF13899">
    <property type="entry name" value="Thioredoxin_7"/>
    <property type="match status" value="1"/>
</dbReference>
<keyword evidence="4 18" id="KW-1003">Cell membrane</keyword>
<feature type="domain" description="Thioredoxin" evidence="19">
    <location>
        <begin position="483"/>
        <end position="617"/>
    </location>
</feature>
<evidence type="ECO:0000256" key="13">
    <source>
        <dbReference type="ARBA" id="ARBA00023136"/>
    </source>
</evidence>
<dbReference type="PANTHER" id="PTHR32234:SF0">
    <property type="entry name" value="THIOL:DISULFIDE INTERCHANGE PROTEIN DSBD"/>
    <property type="match status" value="1"/>
</dbReference>
<keyword evidence="8 18" id="KW-0201">Cytochrome c-type biogenesis</keyword>
<dbReference type="PROSITE" id="PS51352">
    <property type="entry name" value="THIOREDOXIN_2"/>
    <property type="match status" value="1"/>
</dbReference>
<protein>
    <recommendedName>
        <fullName evidence="18">Thiol:disulfide interchange protein DsbD</fullName>
        <ecNumber evidence="18">1.8.1.8</ecNumber>
    </recommendedName>
    <alternativeName>
        <fullName evidence="18">Protein-disulfide reductase</fullName>
        <shortName evidence="18">Disulfide reductase</shortName>
    </alternativeName>
</protein>
<evidence type="ECO:0000256" key="18">
    <source>
        <dbReference type="HAMAP-Rule" id="MF_00399"/>
    </source>
</evidence>
<accession>A0ABQ0MXJ6</accession>
<dbReference type="EMBL" id="BDQM01000025">
    <property type="protein sequence ID" value="GAW97099.1"/>
    <property type="molecule type" value="Genomic_DNA"/>
</dbReference>
<evidence type="ECO:0000256" key="16">
    <source>
        <dbReference type="ARBA" id="ARBA00047388"/>
    </source>
</evidence>
<dbReference type="NCBIfam" id="NF001419">
    <property type="entry name" value="PRK00293.1"/>
    <property type="match status" value="1"/>
</dbReference>
<comment type="catalytic activity">
    <reaction evidence="17 18">
        <text>[protein]-dithiol + NADP(+) = [protein]-disulfide + NADPH + H(+)</text>
        <dbReference type="Rhea" id="RHEA:18753"/>
        <dbReference type="Rhea" id="RHEA-COMP:10593"/>
        <dbReference type="Rhea" id="RHEA-COMP:10594"/>
        <dbReference type="ChEBI" id="CHEBI:15378"/>
        <dbReference type="ChEBI" id="CHEBI:29950"/>
        <dbReference type="ChEBI" id="CHEBI:50058"/>
        <dbReference type="ChEBI" id="CHEBI:57783"/>
        <dbReference type="ChEBI" id="CHEBI:58349"/>
        <dbReference type="EC" id="1.8.1.8"/>
    </reaction>
</comment>
<keyword evidence="9 18" id="KW-0249">Electron transport</keyword>
<keyword evidence="10 18" id="KW-1133">Transmembrane helix</keyword>
<feature type="transmembrane region" description="Helical" evidence="18">
    <location>
        <begin position="239"/>
        <end position="263"/>
    </location>
</feature>
<evidence type="ECO:0000313" key="20">
    <source>
        <dbReference type="EMBL" id="GAW97099.1"/>
    </source>
</evidence>
<dbReference type="PANTHER" id="PTHR32234">
    <property type="entry name" value="THIOL:DISULFIDE INTERCHANGE PROTEIN DSBD"/>
    <property type="match status" value="1"/>
</dbReference>
<keyword evidence="3 18" id="KW-0813">Transport</keyword>
<feature type="transmembrane region" description="Helical" evidence="18">
    <location>
        <begin position="319"/>
        <end position="348"/>
    </location>
</feature>
<name>A0ABQ0MXJ6_9GAMM</name>
<proteinExistence type="inferred from homology"/>
<evidence type="ECO:0000256" key="17">
    <source>
        <dbReference type="ARBA" id="ARBA00047804"/>
    </source>
</evidence>
<dbReference type="InterPro" id="IPR035671">
    <property type="entry name" value="DsbD_gamma"/>
</dbReference>
<organism evidence="20 21">
    <name type="scientific">Colwellia marinimaniae</name>
    <dbReference type="NCBI Taxonomy" id="1513592"/>
    <lineage>
        <taxon>Bacteria</taxon>
        <taxon>Pseudomonadati</taxon>
        <taxon>Pseudomonadota</taxon>
        <taxon>Gammaproteobacteria</taxon>
        <taxon>Alteromonadales</taxon>
        <taxon>Colwelliaceae</taxon>
        <taxon>Colwellia</taxon>
    </lineage>
</organism>
<evidence type="ECO:0000259" key="19">
    <source>
        <dbReference type="PROSITE" id="PS51352"/>
    </source>
</evidence>
<evidence type="ECO:0000256" key="14">
    <source>
        <dbReference type="ARBA" id="ARBA00023157"/>
    </source>
</evidence>
<keyword evidence="15 18" id="KW-0676">Redox-active center</keyword>
<evidence type="ECO:0000256" key="11">
    <source>
        <dbReference type="ARBA" id="ARBA00023002"/>
    </source>
</evidence>
<gene>
    <name evidence="20" type="primary">dsbD_2</name>
    <name evidence="18" type="synonym">dsbD</name>
    <name evidence="20" type="ORF">MTCD1_02725</name>
</gene>
<comment type="function">
    <text evidence="18">Required to facilitate the formation of correct disulfide bonds in some periplasmic proteins and for the assembly of the periplasmic c-type cytochromes. Acts by transferring electrons from cytoplasmic thioredoxin to the periplasm. This transfer involves a cascade of disulfide bond formation and reduction steps.</text>
</comment>
<sequence>MLKNIIQSSLFLCLIFVTHITLAVNEADLLPANKAFKFSTSFKAPNILIAQWDIADGYYLYKKRIKISADKTSSSLSAVTVAAGVFPESTRLTDASYGDVEVFRNKITVQFPMIGKPSDIEHARLKVRYQGCADVGVCYTPIKSHIAIKDLLSELGQVSDEKELEVKNINSSSGKPAILLSEQDTIAASLSADNYFLTLLSFFGFGLLLAFTPCVFPMIPILSGIIIGQGKVLSTRRAFSLSLTYVLAMALTYTVVGILAALFGTNLQIWFQNPWILSSFAAVFVLLSLSMFGFYELQMPASIQEKLNNISNKQESGKLASAGIMGILSALIVGPCVTAPLIGALIYIGQTGNVLLGGSALFALGLGMGAPLLVIGTSAGKIMPKAGAWMVAVKSAFGVMMIAVAIWLLARILPPLVTQFLWALLLIFSGIYLGACLQHSKETSPWQLFWKSCGFVFILVGSLLIIGVASGTNNLLAPLKAFTGGGNVAQNISHKGINFTTIKSLDDLDIALATASQNNQTVMLDFYADWCIACIEMEETTFTDSKVKKALNNTITLQADVTENDEIDAALLAHFNILGPPAILFFNDKGEEQKGYRTVGYTAADKFYAHVLKAVNNN</sequence>
<evidence type="ECO:0000313" key="21">
    <source>
        <dbReference type="Proteomes" id="UP000197068"/>
    </source>
</evidence>
<keyword evidence="7" id="KW-0732">Signal</keyword>
<keyword evidence="14 18" id="KW-1015">Disulfide bond</keyword>
<dbReference type="EC" id="1.8.1.8" evidence="18"/>
<keyword evidence="21" id="KW-1185">Reference proteome</keyword>
<dbReference type="Pfam" id="PF11412">
    <property type="entry name" value="DsbD_N"/>
    <property type="match status" value="1"/>
</dbReference>
<comment type="catalytic activity">
    <reaction evidence="16 18">
        <text>[protein]-dithiol + NAD(+) = [protein]-disulfide + NADH + H(+)</text>
        <dbReference type="Rhea" id="RHEA:18749"/>
        <dbReference type="Rhea" id="RHEA-COMP:10593"/>
        <dbReference type="Rhea" id="RHEA-COMP:10594"/>
        <dbReference type="ChEBI" id="CHEBI:15378"/>
        <dbReference type="ChEBI" id="CHEBI:29950"/>
        <dbReference type="ChEBI" id="CHEBI:50058"/>
        <dbReference type="ChEBI" id="CHEBI:57540"/>
        <dbReference type="ChEBI" id="CHEBI:57945"/>
        <dbReference type="EC" id="1.8.1.8"/>
    </reaction>
</comment>
<evidence type="ECO:0000256" key="8">
    <source>
        <dbReference type="ARBA" id="ARBA00022748"/>
    </source>
</evidence>
<comment type="subcellular location">
    <subcellularLocation>
        <location evidence="1 18">Cell inner membrane</location>
        <topology evidence="1 18">Multi-pass membrane protein</topology>
    </subcellularLocation>
</comment>
<evidence type="ECO:0000256" key="10">
    <source>
        <dbReference type="ARBA" id="ARBA00022989"/>
    </source>
</evidence>
<keyword evidence="13 18" id="KW-0472">Membrane</keyword>
<keyword evidence="5 18" id="KW-0997">Cell inner membrane</keyword>
<keyword evidence="12 18" id="KW-0520">NAD</keyword>
<dbReference type="InterPro" id="IPR028250">
    <property type="entry name" value="DsbDN"/>
</dbReference>
<evidence type="ECO:0000256" key="3">
    <source>
        <dbReference type="ARBA" id="ARBA00022448"/>
    </source>
</evidence>
<feature type="disulfide bond" description="Redox-active" evidence="18">
    <location>
        <begin position="531"/>
        <end position="534"/>
    </location>
</feature>
<dbReference type="InterPro" id="IPR013766">
    <property type="entry name" value="Thioredoxin_domain"/>
</dbReference>
<dbReference type="InterPro" id="IPR036249">
    <property type="entry name" value="Thioredoxin-like_sf"/>
</dbReference>
<evidence type="ECO:0000256" key="15">
    <source>
        <dbReference type="ARBA" id="ARBA00023284"/>
    </source>
</evidence>
<dbReference type="InterPro" id="IPR003834">
    <property type="entry name" value="Cyt_c_assmbl_TM_dom"/>
</dbReference>
<dbReference type="Proteomes" id="UP000197068">
    <property type="component" value="Unassembled WGS sequence"/>
</dbReference>
<evidence type="ECO:0000256" key="6">
    <source>
        <dbReference type="ARBA" id="ARBA00022692"/>
    </source>
</evidence>
<feature type="transmembrane region" description="Helical" evidence="18">
    <location>
        <begin position="275"/>
        <end position="298"/>
    </location>
</feature>
<dbReference type="InterPro" id="IPR036929">
    <property type="entry name" value="DsbDN_sf"/>
</dbReference>
<dbReference type="Gene3D" id="2.60.40.1250">
    <property type="entry name" value="Thiol:disulfide interchange protein DsbD, N-terminal domain"/>
    <property type="match status" value="1"/>
</dbReference>